<accession>A0A822Z9R5</accession>
<evidence type="ECO:0000313" key="2">
    <source>
        <dbReference type="Proteomes" id="UP000607653"/>
    </source>
</evidence>
<organism evidence="1 2">
    <name type="scientific">Nelumbo nucifera</name>
    <name type="common">Sacred lotus</name>
    <dbReference type="NCBI Taxonomy" id="4432"/>
    <lineage>
        <taxon>Eukaryota</taxon>
        <taxon>Viridiplantae</taxon>
        <taxon>Streptophyta</taxon>
        <taxon>Embryophyta</taxon>
        <taxon>Tracheophyta</taxon>
        <taxon>Spermatophyta</taxon>
        <taxon>Magnoliopsida</taxon>
        <taxon>Proteales</taxon>
        <taxon>Nelumbonaceae</taxon>
        <taxon>Nelumbo</taxon>
    </lineage>
</organism>
<dbReference type="EMBL" id="DUZY01000005">
    <property type="protein sequence ID" value="DAD41802.1"/>
    <property type="molecule type" value="Genomic_DNA"/>
</dbReference>
<gene>
    <name evidence="1" type="ORF">HUJ06_016125</name>
</gene>
<sequence length="44" mass="5154">MKATLSRRQTTMKRLEGWKSINRLFPWQASEESEIFIVSTPSLV</sequence>
<dbReference type="AlphaFoldDB" id="A0A822Z9R5"/>
<protein>
    <submittedName>
        <fullName evidence="1">Uncharacterized protein</fullName>
    </submittedName>
</protein>
<name>A0A822Z9R5_NELNU</name>
<reference evidence="1 2" key="1">
    <citation type="journal article" date="2020" name="Mol. Biol. Evol.">
        <title>Distinct Expression and Methylation Patterns for Genes with Different Fates following a Single Whole-Genome Duplication in Flowering Plants.</title>
        <authorList>
            <person name="Shi T."/>
            <person name="Rahmani R.S."/>
            <person name="Gugger P.F."/>
            <person name="Wang M."/>
            <person name="Li H."/>
            <person name="Zhang Y."/>
            <person name="Li Z."/>
            <person name="Wang Q."/>
            <person name="Van de Peer Y."/>
            <person name="Marchal K."/>
            <person name="Chen J."/>
        </authorList>
    </citation>
    <scope>NUCLEOTIDE SEQUENCE [LARGE SCALE GENOMIC DNA]</scope>
    <source>
        <tissue evidence="1">Leaf</tissue>
    </source>
</reference>
<keyword evidence="2" id="KW-1185">Reference proteome</keyword>
<proteinExistence type="predicted"/>
<comment type="caution">
    <text evidence="1">The sequence shown here is derived from an EMBL/GenBank/DDBJ whole genome shotgun (WGS) entry which is preliminary data.</text>
</comment>
<dbReference type="Proteomes" id="UP000607653">
    <property type="component" value="Unassembled WGS sequence"/>
</dbReference>
<evidence type="ECO:0000313" key="1">
    <source>
        <dbReference type="EMBL" id="DAD41802.1"/>
    </source>
</evidence>